<dbReference type="Proteomes" id="UP000199623">
    <property type="component" value="Unassembled WGS sequence"/>
</dbReference>
<gene>
    <name evidence="2" type="ORF">SAMN05216553_101560</name>
</gene>
<evidence type="ECO:0000259" key="1">
    <source>
        <dbReference type="Pfam" id="PF13556"/>
    </source>
</evidence>
<evidence type="ECO:0000313" key="2">
    <source>
        <dbReference type="EMBL" id="SDF42224.1"/>
    </source>
</evidence>
<reference evidence="3" key="1">
    <citation type="submission" date="2016-10" db="EMBL/GenBank/DDBJ databases">
        <authorList>
            <person name="Varghese N."/>
            <person name="Submissions S."/>
        </authorList>
    </citation>
    <scope>NUCLEOTIDE SEQUENCE [LARGE SCALE GENOMIC DNA]</scope>
    <source>
        <strain evidence="3">CGMCC 4.3506</strain>
    </source>
</reference>
<keyword evidence="3" id="KW-1185">Reference proteome</keyword>
<dbReference type="EMBL" id="FNCC01000001">
    <property type="protein sequence ID" value="SDF42224.1"/>
    <property type="molecule type" value="Genomic_DNA"/>
</dbReference>
<dbReference type="InterPro" id="IPR025736">
    <property type="entry name" value="PucR_C-HTH_dom"/>
</dbReference>
<dbReference type="Pfam" id="PF13556">
    <property type="entry name" value="HTH_30"/>
    <property type="match status" value="2"/>
</dbReference>
<protein>
    <submittedName>
        <fullName evidence="2">PucR C-terminal helix-turn-helix domain-containing protein</fullName>
    </submittedName>
</protein>
<feature type="domain" description="PucR C-terminal helix-turn-helix" evidence="1">
    <location>
        <begin position="326"/>
        <end position="381"/>
    </location>
</feature>
<dbReference type="STRING" id="200378.SAMN05216553_101560"/>
<dbReference type="PANTHER" id="PTHR33744:SF1">
    <property type="entry name" value="DNA-BINDING TRANSCRIPTIONAL ACTIVATOR ADER"/>
    <property type="match status" value="1"/>
</dbReference>
<evidence type="ECO:0000313" key="3">
    <source>
        <dbReference type="Proteomes" id="UP000199623"/>
    </source>
</evidence>
<dbReference type="InterPro" id="IPR051448">
    <property type="entry name" value="CdaR-like_regulators"/>
</dbReference>
<proteinExistence type="predicted"/>
<dbReference type="InterPro" id="IPR042070">
    <property type="entry name" value="PucR_C-HTH_sf"/>
</dbReference>
<dbReference type="AlphaFoldDB" id="A0A1G7KYQ9"/>
<dbReference type="PANTHER" id="PTHR33744">
    <property type="entry name" value="CARBOHYDRATE DIACID REGULATOR"/>
    <property type="match status" value="1"/>
</dbReference>
<sequence>MTGRVTESVERAEDVLALARLAAEPDAVGAMLDWLADRTRGTAALLDGEGRTLATPARRPAPDPPVLAGAAASVAEMRRDGTSSAVVEGESGAVDVVRLGAGAGPYLVVTHRAQRRGGVQLTDAARILGLSWRAAEADRTRRRVAAAEARNREAVLHLLMIGSLAAARRIAATLGPRLPDAARVLVVECPAGRRLEVAGQVDSFARGRAWIVPCPVRPGHLIALVPPDPPGRARPQLELLVAGHVPEARVGASREVPLHDTAAGYEQAFHALAVARGVPGRYARFDRHTDLAPFLGDRGFAWAAGFLAPCLTHVPARRADPGAEELLATLNSWLTFDTGASRHLKIHRNTLSARLRVLDDLLGLDLTRVADQSAAWLALRLHVARPHPAAPPDVDEPGALGDLLATEAAVVWARSLVRPVREAGLPAATETVRAWLRADTRLSTTASALGISAPAARKRLTRVEHALGRSLLHSPSVRHELWLALRALGEL</sequence>
<dbReference type="Gene3D" id="1.10.10.2840">
    <property type="entry name" value="PucR C-terminal helix-turn-helix domain"/>
    <property type="match status" value="2"/>
</dbReference>
<feature type="domain" description="PucR C-terminal helix-turn-helix" evidence="1">
    <location>
        <begin position="430"/>
        <end position="487"/>
    </location>
</feature>
<organism evidence="2 3">
    <name type="scientific">Lentzea fradiae</name>
    <dbReference type="NCBI Taxonomy" id="200378"/>
    <lineage>
        <taxon>Bacteria</taxon>
        <taxon>Bacillati</taxon>
        <taxon>Actinomycetota</taxon>
        <taxon>Actinomycetes</taxon>
        <taxon>Pseudonocardiales</taxon>
        <taxon>Pseudonocardiaceae</taxon>
        <taxon>Lentzea</taxon>
    </lineage>
</organism>
<name>A0A1G7KYQ9_9PSEU</name>
<accession>A0A1G7KYQ9</accession>